<sequence>MYGFGTSAVRSGLPRDATTGALVETISLSTIFAQQHPASPVGSYVYSRSANPNRESFEKAIADLESARYALAFSSGMAATDAVVLGLAAHSHTVSMSSLYGGTHRYLTQVAPLMGVMVSFASNIETELEALINEKTKLVVIESPSNPMVDIQAVADIAHKLGALNPTSARPCYIAKCINSRPNPRGIARPIAVKQHRNEHGGSRLFTLAESLGGVESLCKIPAVMTHKRMPREVREEGGIYIDLIRLSGGIEDVKDLKDDLARALEMAVSG</sequence>
<evidence type="ECO:0000313" key="9">
    <source>
        <dbReference type="EMBL" id="OJJ37052.1"/>
    </source>
</evidence>
<dbReference type="InterPro" id="IPR015422">
    <property type="entry name" value="PyrdxlP-dep_Trfase_small"/>
</dbReference>
<evidence type="ECO:0000256" key="4">
    <source>
        <dbReference type="ARBA" id="ARBA00012085"/>
    </source>
</evidence>
<comment type="pathway">
    <text evidence="2">Amino-acid biosynthesis; L-cysteine biosynthesis; L-cysteine from L-homocysteine and L-serine: step 2/2.</text>
</comment>
<dbReference type="RefSeq" id="XP_040690728.1">
    <property type="nucleotide sequence ID" value="XM_040830638.1"/>
</dbReference>
<name>A0A1L9RQ85_ASPWE</name>
<dbReference type="Gene3D" id="3.40.640.10">
    <property type="entry name" value="Type I PLP-dependent aspartate aminotransferase-like (Major domain)"/>
    <property type="match status" value="1"/>
</dbReference>
<keyword evidence="10" id="KW-1185">Reference proteome</keyword>
<dbReference type="AlphaFoldDB" id="A0A1L9RQ85"/>
<evidence type="ECO:0000256" key="1">
    <source>
        <dbReference type="ARBA" id="ARBA00001933"/>
    </source>
</evidence>
<dbReference type="SUPFAM" id="SSF53383">
    <property type="entry name" value="PLP-dependent transferases"/>
    <property type="match status" value="2"/>
</dbReference>
<protein>
    <recommendedName>
        <fullName evidence="4">cystathionine gamma-lyase</fullName>
        <ecNumber evidence="4">4.4.1.1</ecNumber>
    </recommendedName>
    <alternativeName>
        <fullName evidence="7">Gamma-cystathionase</fullName>
    </alternativeName>
</protein>
<dbReference type="InterPro" id="IPR000277">
    <property type="entry name" value="Cys/Met-Metab_PyrdxlP-dep_enz"/>
</dbReference>
<dbReference type="EMBL" id="KV878211">
    <property type="protein sequence ID" value="OJJ37052.1"/>
    <property type="molecule type" value="Genomic_DNA"/>
</dbReference>
<evidence type="ECO:0000256" key="6">
    <source>
        <dbReference type="ARBA" id="ARBA00023192"/>
    </source>
</evidence>
<dbReference type="PANTHER" id="PTHR11808">
    <property type="entry name" value="TRANS-SULFURATION ENZYME FAMILY MEMBER"/>
    <property type="match status" value="1"/>
</dbReference>
<dbReference type="VEuPathDB" id="FungiDB:ASPWEDRAFT_170547"/>
<keyword evidence="6" id="KW-0028">Amino-acid biosynthesis</keyword>
<reference evidence="10" key="1">
    <citation type="journal article" date="2017" name="Genome Biol.">
        <title>Comparative genomics reveals high biological diversity and specific adaptations in the industrially and medically important fungal genus Aspergillus.</title>
        <authorList>
            <person name="de Vries R.P."/>
            <person name="Riley R."/>
            <person name="Wiebenga A."/>
            <person name="Aguilar-Osorio G."/>
            <person name="Amillis S."/>
            <person name="Uchima C.A."/>
            <person name="Anderluh G."/>
            <person name="Asadollahi M."/>
            <person name="Askin M."/>
            <person name="Barry K."/>
            <person name="Battaglia E."/>
            <person name="Bayram O."/>
            <person name="Benocci T."/>
            <person name="Braus-Stromeyer S.A."/>
            <person name="Caldana C."/>
            <person name="Canovas D."/>
            <person name="Cerqueira G.C."/>
            <person name="Chen F."/>
            <person name="Chen W."/>
            <person name="Choi C."/>
            <person name="Clum A."/>
            <person name="Dos Santos R.A."/>
            <person name="Damasio A.R."/>
            <person name="Diallinas G."/>
            <person name="Emri T."/>
            <person name="Fekete E."/>
            <person name="Flipphi M."/>
            <person name="Freyberg S."/>
            <person name="Gallo A."/>
            <person name="Gournas C."/>
            <person name="Habgood R."/>
            <person name="Hainaut M."/>
            <person name="Harispe M.L."/>
            <person name="Henrissat B."/>
            <person name="Hilden K.S."/>
            <person name="Hope R."/>
            <person name="Hossain A."/>
            <person name="Karabika E."/>
            <person name="Karaffa L."/>
            <person name="Karanyi Z."/>
            <person name="Krasevec N."/>
            <person name="Kuo A."/>
            <person name="Kusch H."/>
            <person name="LaButti K."/>
            <person name="Lagendijk E.L."/>
            <person name="Lapidus A."/>
            <person name="Levasseur A."/>
            <person name="Lindquist E."/>
            <person name="Lipzen A."/>
            <person name="Logrieco A.F."/>
            <person name="MacCabe A."/>
            <person name="Maekelae M.R."/>
            <person name="Malavazi I."/>
            <person name="Melin P."/>
            <person name="Meyer V."/>
            <person name="Mielnichuk N."/>
            <person name="Miskei M."/>
            <person name="Molnar A.P."/>
            <person name="Mule G."/>
            <person name="Ngan C.Y."/>
            <person name="Orejas M."/>
            <person name="Orosz E."/>
            <person name="Ouedraogo J.P."/>
            <person name="Overkamp K.M."/>
            <person name="Park H.-S."/>
            <person name="Perrone G."/>
            <person name="Piumi F."/>
            <person name="Punt P.J."/>
            <person name="Ram A.F."/>
            <person name="Ramon A."/>
            <person name="Rauscher S."/>
            <person name="Record E."/>
            <person name="Riano-Pachon D.M."/>
            <person name="Robert V."/>
            <person name="Roehrig J."/>
            <person name="Ruller R."/>
            <person name="Salamov A."/>
            <person name="Salih N.S."/>
            <person name="Samson R.A."/>
            <person name="Sandor E."/>
            <person name="Sanguinetti M."/>
            <person name="Schuetze T."/>
            <person name="Sepcic K."/>
            <person name="Shelest E."/>
            <person name="Sherlock G."/>
            <person name="Sophianopoulou V."/>
            <person name="Squina F.M."/>
            <person name="Sun H."/>
            <person name="Susca A."/>
            <person name="Todd R.B."/>
            <person name="Tsang A."/>
            <person name="Unkles S.E."/>
            <person name="van de Wiele N."/>
            <person name="van Rossen-Uffink D."/>
            <person name="Oliveira J.V."/>
            <person name="Vesth T.C."/>
            <person name="Visser J."/>
            <person name="Yu J.-H."/>
            <person name="Zhou M."/>
            <person name="Andersen M.R."/>
            <person name="Archer D.B."/>
            <person name="Baker S.E."/>
            <person name="Benoit I."/>
            <person name="Brakhage A.A."/>
            <person name="Braus G.H."/>
            <person name="Fischer R."/>
            <person name="Frisvad J.C."/>
            <person name="Goldman G.H."/>
            <person name="Houbraken J."/>
            <person name="Oakley B."/>
            <person name="Pocsi I."/>
            <person name="Scazzocchio C."/>
            <person name="Seiboth B."/>
            <person name="vanKuyk P.A."/>
            <person name="Wortman J."/>
            <person name="Dyer P.S."/>
            <person name="Grigoriev I.V."/>
        </authorList>
    </citation>
    <scope>NUCLEOTIDE SEQUENCE [LARGE SCALE GENOMIC DNA]</scope>
    <source>
        <strain evidence="10">DTO 134E9</strain>
    </source>
</reference>
<accession>A0A1L9RQ85</accession>
<evidence type="ECO:0000256" key="5">
    <source>
        <dbReference type="ARBA" id="ARBA00022898"/>
    </source>
</evidence>
<dbReference type="Gene3D" id="3.90.1150.10">
    <property type="entry name" value="Aspartate Aminotransferase, domain 1"/>
    <property type="match status" value="1"/>
</dbReference>
<dbReference type="GO" id="GO:0019346">
    <property type="term" value="P:transsulfuration"/>
    <property type="evidence" value="ECO:0007669"/>
    <property type="project" value="InterPro"/>
</dbReference>
<evidence type="ECO:0000256" key="7">
    <source>
        <dbReference type="ARBA" id="ARBA00029853"/>
    </source>
</evidence>
<dbReference type="GO" id="GO:0019343">
    <property type="term" value="P:cysteine biosynthetic process via cystathionine"/>
    <property type="evidence" value="ECO:0007669"/>
    <property type="project" value="TreeGrafter"/>
</dbReference>
<dbReference type="Proteomes" id="UP000184383">
    <property type="component" value="Unassembled WGS sequence"/>
</dbReference>
<comment type="cofactor">
    <cofactor evidence="1 8">
        <name>pyridoxal 5'-phosphate</name>
        <dbReference type="ChEBI" id="CHEBI:597326"/>
    </cofactor>
</comment>
<dbReference type="GO" id="GO:0004123">
    <property type="term" value="F:cystathionine gamma-lyase activity"/>
    <property type="evidence" value="ECO:0007669"/>
    <property type="project" value="TreeGrafter"/>
</dbReference>
<gene>
    <name evidence="9" type="ORF">ASPWEDRAFT_170547</name>
</gene>
<keyword evidence="5 8" id="KW-0663">Pyridoxal phosphate</keyword>
<dbReference type="GO" id="GO:0005737">
    <property type="term" value="C:cytoplasm"/>
    <property type="evidence" value="ECO:0007669"/>
    <property type="project" value="TreeGrafter"/>
</dbReference>
<dbReference type="InterPro" id="IPR015421">
    <property type="entry name" value="PyrdxlP-dep_Trfase_major"/>
</dbReference>
<evidence type="ECO:0000256" key="8">
    <source>
        <dbReference type="RuleBase" id="RU362118"/>
    </source>
</evidence>
<comment type="similarity">
    <text evidence="3 8">Belongs to the trans-sulfuration enzymes family.</text>
</comment>
<dbReference type="Pfam" id="PF01053">
    <property type="entry name" value="Cys_Met_Meta_PP"/>
    <property type="match status" value="2"/>
</dbReference>
<dbReference type="InterPro" id="IPR015424">
    <property type="entry name" value="PyrdxlP-dep_Trfase"/>
</dbReference>
<organism evidence="9 10">
    <name type="scientific">Aspergillus wentii DTO 134E9</name>
    <dbReference type="NCBI Taxonomy" id="1073089"/>
    <lineage>
        <taxon>Eukaryota</taxon>
        <taxon>Fungi</taxon>
        <taxon>Dikarya</taxon>
        <taxon>Ascomycota</taxon>
        <taxon>Pezizomycotina</taxon>
        <taxon>Eurotiomycetes</taxon>
        <taxon>Eurotiomycetidae</taxon>
        <taxon>Eurotiales</taxon>
        <taxon>Aspergillaceae</taxon>
        <taxon>Aspergillus</taxon>
        <taxon>Aspergillus subgen. Cremei</taxon>
    </lineage>
</organism>
<dbReference type="PANTHER" id="PTHR11808:SF15">
    <property type="entry name" value="CYSTATHIONINE GAMMA-LYASE"/>
    <property type="match status" value="1"/>
</dbReference>
<dbReference type="GO" id="GO:0030170">
    <property type="term" value="F:pyridoxal phosphate binding"/>
    <property type="evidence" value="ECO:0007669"/>
    <property type="project" value="InterPro"/>
</dbReference>
<keyword evidence="6" id="KW-0198">Cysteine biosynthesis</keyword>
<evidence type="ECO:0000256" key="2">
    <source>
        <dbReference type="ARBA" id="ARBA00005038"/>
    </source>
</evidence>
<dbReference type="EC" id="4.4.1.1" evidence="4"/>
<evidence type="ECO:0000313" key="10">
    <source>
        <dbReference type="Proteomes" id="UP000184383"/>
    </source>
</evidence>
<dbReference type="GeneID" id="63746486"/>
<evidence type="ECO:0000256" key="3">
    <source>
        <dbReference type="ARBA" id="ARBA00009077"/>
    </source>
</evidence>
<dbReference type="STRING" id="1073089.A0A1L9RQ85"/>
<dbReference type="OrthoDB" id="3512640at2759"/>
<proteinExistence type="inferred from homology"/>